<sequence length="246" mass="24850">MPRRSSSALAGSFLVLLVAGALTACASTAGPGSPATPSSTAGDSSGGAGTEIEVDAAWLDNGRMIGIVTEGSSTCVPMAGEVVLNGHVLEVELVDPPADTACTRDLVPRATIVGAPEGVDPTQELEIRVTYGEGHGDTDLDGVDGLDPSGQTDYLPSAGWTDDDGEFIVLTWGSSSCVPAVEGVTAAGSEVTVTFATPPADQVCTADMAPRGTLVQAEGLDDDSEAFAILTGAEFDNIRIPIIGND</sequence>
<dbReference type="EMBL" id="JABACI010000004">
    <property type="protein sequence ID" value="NLP85122.1"/>
    <property type="molecule type" value="Genomic_DNA"/>
</dbReference>
<evidence type="ECO:0000256" key="2">
    <source>
        <dbReference type="SAM" id="SignalP"/>
    </source>
</evidence>
<organism evidence="3 4">
    <name type="scientific">Microbacterium salsuginis</name>
    <dbReference type="NCBI Taxonomy" id="2722803"/>
    <lineage>
        <taxon>Bacteria</taxon>
        <taxon>Bacillati</taxon>
        <taxon>Actinomycetota</taxon>
        <taxon>Actinomycetes</taxon>
        <taxon>Micrococcales</taxon>
        <taxon>Microbacteriaceae</taxon>
        <taxon>Microbacterium</taxon>
    </lineage>
</organism>
<evidence type="ECO:0000256" key="1">
    <source>
        <dbReference type="SAM" id="MobiDB-lite"/>
    </source>
</evidence>
<comment type="caution">
    <text evidence="3">The sequence shown here is derived from an EMBL/GenBank/DDBJ whole genome shotgun (WGS) entry which is preliminary data.</text>
</comment>
<feature type="region of interest" description="Disordered" evidence="1">
    <location>
        <begin position="28"/>
        <end position="49"/>
    </location>
</feature>
<feature type="compositionally biased region" description="Low complexity" evidence="1">
    <location>
        <begin position="33"/>
        <end position="43"/>
    </location>
</feature>
<protein>
    <recommendedName>
        <fullName evidence="5">Lipoprotein</fullName>
    </recommendedName>
</protein>
<gene>
    <name evidence="3" type="ORF">HF576_14835</name>
</gene>
<reference evidence="3 4" key="1">
    <citation type="submission" date="2020-04" db="EMBL/GenBank/DDBJ databases">
        <title>CFH 90308 Microbacterium sp.</title>
        <authorList>
            <person name="Nie G."/>
            <person name="Ming H."/>
            <person name="Xia T."/>
        </authorList>
    </citation>
    <scope>NUCLEOTIDE SEQUENCE [LARGE SCALE GENOMIC DNA]</scope>
    <source>
        <strain evidence="3 4">CFH 90308</strain>
    </source>
</reference>
<name>A0ABX1KDK6_9MICO</name>
<accession>A0ABX1KDK6</accession>
<evidence type="ECO:0008006" key="5">
    <source>
        <dbReference type="Google" id="ProtNLM"/>
    </source>
</evidence>
<evidence type="ECO:0000313" key="4">
    <source>
        <dbReference type="Proteomes" id="UP001429745"/>
    </source>
</evidence>
<feature type="signal peptide" evidence="2">
    <location>
        <begin position="1"/>
        <end position="26"/>
    </location>
</feature>
<keyword evidence="2" id="KW-0732">Signal</keyword>
<keyword evidence="4" id="KW-1185">Reference proteome</keyword>
<dbReference type="PROSITE" id="PS51257">
    <property type="entry name" value="PROKAR_LIPOPROTEIN"/>
    <property type="match status" value="1"/>
</dbReference>
<evidence type="ECO:0000313" key="3">
    <source>
        <dbReference type="EMBL" id="NLP85122.1"/>
    </source>
</evidence>
<dbReference type="Proteomes" id="UP001429745">
    <property type="component" value="Unassembled WGS sequence"/>
</dbReference>
<proteinExistence type="predicted"/>
<dbReference type="RefSeq" id="WP_168913557.1">
    <property type="nucleotide sequence ID" value="NZ_JABACI010000004.1"/>
</dbReference>
<feature type="chain" id="PRO_5047425892" description="Lipoprotein" evidence="2">
    <location>
        <begin position="27"/>
        <end position="246"/>
    </location>
</feature>